<evidence type="ECO:0000313" key="3">
    <source>
        <dbReference type="WBParaSite" id="SSLN_0000130601-mRNA-1"/>
    </source>
</evidence>
<reference evidence="1 2" key="2">
    <citation type="submission" date="2018-11" db="EMBL/GenBank/DDBJ databases">
        <authorList>
            <consortium name="Pathogen Informatics"/>
        </authorList>
    </citation>
    <scope>NUCLEOTIDE SEQUENCE [LARGE SCALE GENOMIC DNA]</scope>
    <source>
        <strain evidence="1 2">NST_G2</strain>
    </source>
</reference>
<dbReference type="OrthoDB" id="10062389at2759"/>
<dbReference type="PANTHER" id="PTHR33332">
    <property type="entry name" value="REVERSE TRANSCRIPTASE DOMAIN-CONTAINING PROTEIN"/>
    <property type="match status" value="1"/>
</dbReference>
<dbReference type="AlphaFoldDB" id="A0A183SAK9"/>
<dbReference type="WBParaSite" id="SSLN_0000130601-mRNA-1">
    <property type="protein sequence ID" value="SSLN_0000130601-mRNA-1"/>
    <property type="gene ID" value="SSLN_0000130601"/>
</dbReference>
<organism evidence="3">
    <name type="scientific">Schistocephalus solidus</name>
    <name type="common">Tapeworm</name>
    <dbReference type="NCBI Taxonomy" id="70667"/>
    <lineage>
        <taxon>Eukaryota</taxon>
        <taxon>Metazoa</taxon>
        <taxon>Spiralia</taxon>
        <taxon>Lophotrochozoa</taxon>
        <taxon>Platyhelminthes</taxon>
        <taxon>Cestoda</taxon>
        <taxon>Eucestoda</taxon>
        <taxon>Diphyllobothriidea</taxon>
        <taxon>Diphyllobothriidae</taxon>
        <taxon>Schistocephalus</taxon>
    </lineage>
</organism>
<accession>A0A183SAK9</accession>
<dbReference type="Proteomes" id="UP000275846">
    <property type="component" value="Unassembled WGS sequence"/>
</dbReference>
<sequence>MIQSRDSGFAIYTVYFDFTKAFDRVDHDLLLLKLTSFFDFTKAFDRVDHDLLLLKLTSFGIGNKLLNQISSYFNARAQRVKISDVISKPHAREEWSYSG</sequence>
<dbReference type="EMBL" id="UYSU01002056">
    <property type="protein sequence ID" value="VDL87274.1"/>
    <property type="molecule type" value="Genomic_DNA"/>
</dbReference>
<evidence type="ECO:0000313" key="2">
    <source>
        <dbReference type="Proteomes" id="UP000275846"/>
    </source>
</evidence>
<name>A0A183SAK9_SCHSO</name>
<protein>
    <submittedName>
        <fullName evidence="3">Reverse transcriptase domain-containing protein</fullName>
    </submittedName>
</protein>
<proteinExistence type="predicted"/>
<evidence type="ECO:0000313" key="1">
    <source>
        <dbReference type="EMBL" id="VDL87274.1"/>
    </source>
</evidence>
<reference evidence="3" key="1">
    <citation type="submission" date="2016-06" db="UniProtKB">
        <authorList>
            <consortium name="WormBaseParasite"/>
        </authorList>
    </citation>
    <scope>IDENTIFICATION</scope>
</reference>
<keyword evidence="2" id="KW-1185">Reference proteome</keyword>
<gene>
    <name evidence="1" type="ORF">SSLN_LOCUS1257</name>
</gene>